<dbReference type="InterPro" id="IPR011006">
    <property type="entry name" value="CheY-like_superfamily"/>
</dbReference>
<feature type="domain" description="HTH luxR-type" evidence="3">
    <location>
        <begin position="131"/>
        <end position="196"/>
    </location>
</feature>
<dbReference type="EMBL" id="JAVREQ010000001">
    <property type="protein sequence ID" value="MDT0377825.1"/>
    <property type="molecule type" value="Genomic_DNA"/>
</dbReference>
<evidence type="ECO:0000259" key="4">
    <source>
        <dbReference type="PROSITE" id="PS50110"/>
    </source>
</evidence>
<dbReference type="Gene3D" id="3.40.50.2300">
    <property type="match status" value="1"/>
</dbReference>
<dbReference type="SUPFAM" id="SSF52172">
    <property type="entry name" value="CheY-like"/>
    <property type="match status" value="1"/>
</dbReference>
<evidence type="ECO:0000313" key="5">
    <source>
        <dbReference type="EMBL" id="MDT0377825.1"/>
    </source>
</evidence>
<dbReference type="PRINTS" id="PR00038">
    <property type="entry name" value="HTHLUXR"/>
</dbReference>
<dbReference type="SUPFAM" id="SSF46894">
    <property type="entry name" value="C-terminal effector domain of the bipartite response regulators"/>
    <property type="match status" value="1"/>
</dbReference>
<keyword evidence="6" id="KW-1185">Reference proteome</keyword>
<dbReference type="InterPro" id="IPR016032">
    <property type="entry name" value="Sig_transdc_resp-reg_C-effctor"/>
</dbReference>
<gene>
    <name evidence="5" type="ORF">RM572_03430</name>
</gene>
<dbReference type="Pfam" id="PF00196">
    <property type="entry name" value="GerE"/>
    <property type="match status" value="1"/>
</dbReference>
<protein>
    <submittedName>
        <fullName evidence="5">Response regulator transcription factor</fullName>
    </submittedName>
</protein>
<reference evidence="6" key="1">
    <citation type="submission" date="2023-07" db="EMBL/GenBank/DDBJ databases">
        <title>30 novel species of actinomycetes from the DSMZ collection.</title>
        <authorList>
            <person name="Nouioui I."/>
        </authorList>
    </citation>
    <scope>NUCLEOTIDE SEQUENCE [LARGE SCALE GENOMIC DNA]</scope>
    <source>
        <strain evidence="6">DSM 42041</strain>
    </source>
</reference>
<dbReference type="InterPro" id="IPR039420">
    <property type="entry name" value="WalR-like"/>
</dbReference>
<dbReference type="PANTHER" id="PTHR43214">
    <property type="entry name" value="TWO-COMPONENT RESPONSE REGULATOR"/>
    <property type="match status" value="1"/>
</dbReference>
<dbReference type="RefSeq" id="WP_311671740.1">
    <property type="nucleotide sequence ID" value="NZ_JAVREQ010000001.1"/>
</dbReference>
<dbReference type="Proteomes" id="UP001183414">
    <property type="component" value="Unassembled WGS sequence"/>
</dbReference>
<accession>A0ABU2NLI4</accession>
<evidence type="ECO:0000259" key="3">
    <source>
        <dbReference type="PROSITE" id="PS50043"/>
    </source>
</evidence>
<evidence type="ECO:0000256" key="1">
    <source>
        <dbReference type="ARBA" id="ARBA00023125"/>
    </source>
</evidence>
<dbReference type="InterPro" id="IPR036388">
    <property type="entry name" value="WH-like_DNA-bd_sf"/>
</dbReference>
<dbReference type="PANTHER" id="PTHR43214:SF42">
    <property type="entry name" value="TRANSCRIPTIONAL REGULATORY PROTEIN DESR"/>
    <property type="match status" value="1"/>
</dbReference>
<dbReference type="InterPro" id="IPR001789">
    <property type="entry name" value="Sig_transdc_resp-reg_receiver"/>
</dbReference>
<dbReference type="PROSITE" id="PS50043">
    <property type="entry name" value="HTH_LUXR_2"/>
    <property type="match status" value="1"/>
</dbReference>
<keyword evidence="1" id="KW-0238">DNA-binding</keyword>
<evidence type="ECO:0000256" key="2">
    <source>
        <dbReference type="PROSITE-ProRule" id="PRU00169"/>
    </source>
</evidence>
<sequence>MLVLHESHLMRSALTSLLGTERDFEVASASWNDSAQGLTSADPRVCLADAECSGVDRLTPGGTLAGQVGGPERGLVVLAHPDRPGMLRRAFAARAQGYVSKHALPQRLVDAIRRVSRGERFVDESLAFSFLEAAEMPLTPRELSVLEIAASGESVAGTAARLHLSQGTVRNYVAAAVRKTGARNKVDAIRIAQTAGWL</sequence>
<feature type="modified residue" description="4-aspartylphosphate" evidence="2">
    <location>
        <position position="49"/>
    </location>
</feature>
<dbReference type="SMART" id="SM00421">
    <property type="entry name" value="HTH_LUXR"/>
    <property type="match status" value="1"/>
</dbReference>
<dbReference type="InterPro" id="IPR000792">
    <property type="entry name" value="Tscrpt_reg_LuxR_C"/>
</dbReference>
<feature type="domain" description="Response regulatory" evidence="4">
    <location>
        <begin position="1"/>
        <end position="116"/>
    </location>
</feature>
<keyword evidence="2" id="KW-0597">Phosphoprotein</keyword>
<organism evidence="5 6">
    <name type="scientific">Streptomyces hazeniae</name>
    <dbReference type="NCBI Taxonomy" id="3075538"/>
    <lineage>
        <taxon>Bacteria</taxon>
        <taxon>Bacillati</taxon>
        <taxon>Actinomycetota</taxon>
        <taxon>Actinomycetes</taxon>
        <taxon>Kitasatosporales</taxon>
        <taxon>Streptomycetaceae</taxon>
        <taxon>Streptomyces</taxon>
    </lineage>
</organism>
<name>A0ABU2NLI4_9ACTN</name>
<evidence type="ECO:0000313" key="6">
    <source>
        <dbReference type="Proteomes" id="UP001183414"/>
    </source>
</evidence>
<dbReference type="PROSITE" id="PS50110">
    <property type="entry name" value="RESPONSE_REGULATORY"/>
    <property type="match status" value="1"/>
</dbReference>
<dbReference type="CDD" id="cd06170">
    <property type="entry name" value="LuxR_C_like"/>
    <property type="match status" value="1"/>
</dbReference>
<proteinExistence type="predicted"/>
<dbReference type="Gene3D" id="1.10.10.10">
    <property type="entry name" value="Winged helix-like DNA-binding domain superfamily/Winged helix DNA-binding domain"/>
    <property type="match status" value="1"/>
</dbReference>
<comment type="caution">
    <text evidence="5">The sequence shown here is derived from an EMBL/GenBank/DDBJ whole genome shotgun (WGS) entry which is preliminary data.</text>
</comment>